<dbReference type="InterPro" id="IPR016181">
    <property type="entry name" value="Acyl_CoA_acyltransferase"/>
</dbReference>
<keyword evidence="2" id="KW-1185">Reference proteome</keyword>
<dbReference type="Proteomes" id="UP001144280">
    <property type="component" value="Unassembled WGS sequence"/>
</dbReference>
<evidence type="ECO:0008006" key="3">
    <source>
        <dbReference type="Google" id="ProtNLM"/>
    </source>
</evidence>
<dbReference type="SUPFAM" id="SSF55729">
    <property type="entry name" value="Acyl-CoA N-acyltransferases (Nat)"/>
    <property type="match status" value="1"/>
</dbReference>
<protein>
    <recommendedName>
        <fullName evidence="3">BioF2-like acetyltransferase domain-containing protein</fullName>
    </recommendedName>
</protein>
<name>A0ABQ5QZ38_9ACTN</name>
<comment type="caution">
    <text evidence="1">The sequence shown here is derived from an EMBL/GenBank/DDBJ whole genome shotgun (WGS) entry which is preliminary data.</text>
</comment>
<sequence>MTGLSVENSYPEDWGGDVPLFASRRWLEVMAGRIEGEPLWFSTRAARGVRVGLAGYLVTDPGAYPFGNVAALAASQASPFAPRGVRDVFAATPLPRPDLFPHLLLTWPGYASFPVGPGHDDARAVRDALARVVGWAADGRAAAVAIPYAPGGSVLAGEARQLGFASIPLTHDATLPVPAGGFVEFLERLTAHRRRRVAAERRAWRDRGLRAWRVERVTAGLLDRMALLRAAHRSRYAITCDPADERARIAALLDRLGGAVDLFAAGTDTAGDPADVLCFSLFVRDRATWHALYFGADGGVPRSRGGYFEAVFYTPIEHGEDLGMAEISFGLGASRAKLLRGCVLTPVECLLAPTTERAGPTIAGIAQAWRATDTDAREGLHDR</sequence>
<evidence type="ECO:0000313" key="1">
    <source>
        <dbReference type="EMBL" id="GLH99775.1"/>
    </source>
</evidence>
<accession>A0ABQ5QZ38</accession>
<gene>
    <name evidence="1" type="ORF">Pa4123_50510</name>
</gene>
<dbReference type="EMBL" id="BSDI01000027">
    <property type="protein sequence ID" value="GLH99775.1"/>
    <property type="molecule type" value="Genomic_DNA"/>
</dbReference>
<reference evidence="1" key="1">
    <citation type="submission" date="2022-12" db="EMBL/GenBank/DDBJ databases">
        <title>New Phytohabitans aurantiacus sp. RD004123 nov., an actinomycete isolated from soil.</title>
        <authorList>
            <person name="Triningsih D.W."/>
            <person name="Harunari E."/>
            <person name="Igarashi Y."/>
        </authorList>
    </citation>
    <scope>NUCLEOTIDE SEQUENCE</scope>
    <source>
        <strain evidence="1">RD004123</strain>
    </source>
</reference>
<dbReference type="RefSeq" id="WP_281899666.1">
    <property type="nucleotide sequence ID" value="NZ_BSDI01000027.1"/>
</dbReference>
<evidence type="ECO:0000313" key="2">
    <source>
        <dbReference type="Proteomes" id="UP001144280"/>
    </source>
</evidence>
<organism evidence="1 2">
    <name type="scientific">Phytohabitans aurantiacus</name>
    <dbReference type="NCBI Taxonomy" id="3016789"/>
    <lineage>
        <taxon>Bacteria</taxon>
        <taxon>Bacillati</taxon>
        <taxon>Actinomycetota</taxon>
        <taxon>Actinomycetes</taxon>
        <taxon>Micromonosporales</taxon>
        <taxon>Micromonosporaceae</taxon>
    </lineage>
</organism>
<proteinExistence type="predicted"/>